<evidence type="ECO:0000313" key="3">
    <source>
        <dbReference type="Proteomes" id="UP000005147"/>
    </source>
</evidence>
<gene>
    <name evidence="2" type="ORF">HMPREF9707_00885</name>
</gene>
<feature type="transmembrane region" description="Helical" evidence="1">
    <location>
        <begin position="240"/>
        <end position="261"/>
    </location>
</feature>
<dbReference type="RefSeq" id="WP_006701532.1">
    <property type="nucleotide sequence ID" value="NZ_JH932301.1"/>
</dbReference>
<dbReference type="STRING" id="883112.HMPREF9707_00885"/>
<name>K1LWL3_9LACT</name>
<feature type="transmembrane region" description="Helical" evidence="1">
    <location>
        <begin position="175"/>
        <end position="196"/>
    </location>
</feature>
<dbReference type="HOGENOM" id="CLU_1155140_0_0_9"/>
<proteinExistence type="predicted"/>
<feature type="transmembrane region" description="Helical" evidence="1">
    <location>
        <begin position="108"/>
        <end position="134"/>
    </location>
</feature>
<dbReference type="PATRIC" id="fig|883112.3.peg.880"/>
<evidence type="ECO:0000256" key="1">
    <source>
        <dbReference type="SAM" id="Phobius"/>
    </source>
</evidence>
<evidence type="ECO:0000313" key="2">
    <source>
        <dbReference type="EMBL" id="EKB56527.1"/>
    </source>
</evidence>
<dbReference type="eggNOG" id="ENOG50308PM">
    <property type="taxonomic scope" value="Bacteria"/>
</dbReference>
<accession>K1LWL3</accession>
<protein>
    <submittedName>
        <fullName evidence="2">Uncharacterized protein</fullName>
    </submittedName>
</protein>
<keyword evidence="1" id="KW-0472">Membrane</keyword>
<comment type="caution">
    <text evidence="2">The sequence shown here is derived from an EMBL/GenBank/DDBJ whole genome shotgun (WGS) entry which is preliminary data.</text>
</comment>
<feature type="transmembrane region" description="Helical" evidence="1">
    <location>
        <begin position="66"/>
        <end position="87"/>
    </location>
</feature>
<sequence length="267" mass="31600">MKKFMNLLNDELKRAKWLYLILVIAVILTQSLVIFRQFRQANYYFMNQRDTFYMLTLADIFKQTPLFFLIIGVAALSLILYSMFTWVREWHFQGNYIYRLLMLPGNRMPIFMAKFISILLMIVGLWMTQLFILFATDWIGSLLPHLYHSSSVVQVLMQHLDGFQVVMPMHFQSFIYIYFFGFNFLIGLMNITIIVLSYRSYHLIQTILLPLLYLFFSWGISALIIQFASAINFTSFEFNIVAMTLLVIAMVIQLSISYYIMNHYISV</sequence>
<keyword evidence="1" id="KW-1133">Transmembrane helix</keyword>
<dbReference type="Proteomes" id="UP000005147">
    <property type="component" value="Unassembled WGS sequence"/>
</dbReference>
<keyword evidence="3" id="KW-1185">Reference proteome</keyword>
<dbReference type="EMBL" id="AGZE01000025">
    <property type="protein sequence ID" value="EKB56527.1"/>
    <property type="molecule type" value="Genomic_DNA"/>
</dbReference>
<reference evidence="2 3" key="1">
    <citation type="submission" date="2012-07" db="EMBL/GenBank/DDBJ databases">
        <title>The Genome Sequence of Facklamia ignava CCUG 37419.</title>
        <authorList>
            <consortium name="The Broad Institute Genome Sequencing Platform"/>
            <person name="Earl A."/>
            <person name="Ward D."/>
            <person name="Feldgarden M."/>
            <person name="Gevers D."/>
            <person name="Huys G."/>
            <person name="Walker B."/>
            <person name="Young S.K."/>
            <person name="Zeng Q."/>
            <person name="Gargeya S."/>
            <person name="Fitzgerald M."/>
            <person name="Haas B."/>
            <person name="Abouelleil A."/>
            <person name="Alvarado L."/>
            <person name="Arachchi H.M."/>
            <person name="Berlin A.M."/>
            <person name="Chapman S.B."/>
            <person name="Goldberg J."/>
            <person name="Griggs A."/>
            <person name="Gujja S."/>
            <person name="Hansen M."/>
            <person name="Howarth C."/>
            <person name="Imamovic A."/>
            <person name="Larimer J."/>
            <person name="McCowen C."/>
            <person name="Montmayeur A."/>
            <person name="Murphy C."/>
            <person name="Neiman D."/>
            <person name="Pearson M."/>
            <person name="Priest M."/>
            <person name="Roberts A."/>
            <person name="Saif S."/>
            <person name="Shea T."/>
            <person name="Sisk P."/>
            <person name="Sykes S."/>
            <person name="Wortman J."/>
            <person name="Nusbaum C."/>
            <person name="Birren B."/>
        </authorList>
    </citation>
    <scope>NUCLEOTIDE SEQUENCE [LARGE SCALE GENOMIC DNA]</scope>
    <source>
        <strain evidence="2 3">CCUG 37419</strain>
    </source>
</reference>
<keyword evidence="1" id="KW-0812">Transmembrane</keyword>
<dbReference type="AlphaFoldDB" id="K1LWL3"/>
<feature type="transmembrane region" description="Helical" evidence="1">
    <location>
        <begin position="208"/>
        <end position="228"/>
    </location>
</feature>
<feature type="transmembrane region" description="Helical" evidence="1">
    <location>
        <begin position="20"/>
        <end position="38"/>
    </location>
</feature>
<organism evidence="2 3">
    <name type="scientific">Falseniella ignava CCUG 37419</name>
    <dbReference type="NCBI Taxonomy" id="883112"/>
    <lineage>
        <taxon>Bacteria</taxon>
        <taxon>Bacillati</taxon>
        <taxon>Bacillota</taxon>
        <taxon>Bacilli</taxon>
        <taxon>Lactobacillales</taxon>
        <taxon>Aerococcaceae</taxon>
        <taxon>Falseniella</taxon>
    </lineage>
</organism>